<sequence>MEHNVAEAKKTDANNNSTEKKHWYLKLKERWGVSSDFQVFLIFVVFGLTGSTVVYVKGFFFQIIGFDAATPGWIKTVTYLLFIFPAYQALLLIYAFIFGQFDFFWAKMKKMGKGIKRLFGGKKSSK</sequence>
<feature type="transmembrane region" description="Helical" evidence="1">
    <location>
        <begin position="76"/>
        <end position="101"/>
    </location>
</feature>
<feature type="domain" description="DUF6787" evidence="2">
    <location>
        <begin position="41"/>
        <end position="118"/>
    </location>
</feature>
<name>A1ZND4_MICM2</name>
<dbReference type="EMBL" id="AAWS01000018">
    <property type="protein sequence ID" value="EAY28045.1"/>
    <property type="molecule type" value="Genomic_DNA"/>
</dbReference>
<keyword evidence="4" id="KW-1185">Reference proteome</keyword>
<dbReference type="OrthoDB" id="1151370at2"/>
<evidence type="ECO:0000313" key="3">
    <source>
        <dbReference type="EMBL" id="EAY28045.1"/>
    </source>
</evidence>
<gene>
    <name evidence="3" type="ORF">M23134_02155</name>
</gene>
<dbReference type="RefSeq" id="WP_004155969.1">
    <property type="nucleotide sequence ID" value="NZ_AAWS01000018.1"/>
</dbReference>
<protein>
    <recommendedName>
        <fullName evidence="2">DUF6787 domain-containing protein</fullName>
    </recommendedName>
</protein>
<keyword evidence="1" id="KW-1133">Transmembrane helix</keyword>
<dbReference type="Proteomes" id="UP000004095">
    <property type="component" value="Unassembled WGS sequence"/>
</dbReference>
<dbReference type="Pfam" id="PF20584">
    <property type="entry name" value="DUF6787"/>
    <property type="match status" value="1"/>
</dbReference>
<feature type="transmembrane region" description="Helical" evidence="1">
    <location>
        <begin position="37"/>
        <end position="56"/>
    </location>
</feature>
<dbReference type="eggNOG" id="ENOG5032SBZ">
    <property type="taxonomic scope" value="Bacteria"/>
</dbReference>
<proteinExistence type="predicted"/>
<keyword evidence="1" id="KW-0812">Transmembrane</keyword>
<reference evidence="3 4" key="1">
    <citation type="submission" date="2007-01" db="EMBL/GenBank/DDBJ databases">
        <authorList>
            <person name="Haygood M."/>
            <person name="Podell S."/>
            <person name="Anderson C."/>
            <person name="Hopkinson B."/>
            <person name="Roe K."/>
            <person name="Barbeau K."/>
            <person name="Gaasterland T."/>
            <person name="Ferriera S."/>
            <person name="Johnson J."/>
            <person name="Kravitz S."/>
            <person name="Beeson K."/>
            <person name="Sutton G."/>
            <person name="Rogers Y.-H."/>
            <person name="Friedman R."/>
            <person name="Frazier M."/>
            <person name="Venter J.C."/>
        </authorList>
    </citation>
    <scope>NUCLEOTIDE SEQUENCE [LARGE SCALE GENOMIC DNA]</scope>
    <source>
        <strain evidence="3 4">ATCC 23134</strain>
    </source>
</reference>
<evidence type="ECO:0000256" key="1">
    <source>
        <dbReference type="SAM" id="Phobius"/>
    </source>
</evidence>
<dbReference type="InterPro" id="IPR046714">
    <property type="entry name" value="DUF6787"/>
</dbReference>
<keyword evidence="1" id="KW-0472">Membrane</keyword>
<organism evidence="3 4">
    <name type="scientific">Microscilla marina ATCC 23134</name>
    <dbReference type="NCBI Taxonomy" id="313606"/>
    <lineage>
        <taxon>Bacteria</taxon>
        <taxon>Pseudomonadati</taxon>
        <taxon>Bacteroidota</taxon>
        <taxon>Cytophagia</taxon>
        <taxon>Cytophagales</taxon>
        <taxon>Microscillaceae</taxon>
        <taxon>Microscilla</taxon>
    </lineage>
</organism>
<accession>A1ZND4</accession>
<comment type="caution">
    <text evidence="3">The sequence shown here is derived from an EMBL/GenBank/DDBJ whole genome shotgun (WGS) entry which is preliminary data.</text>
</comment>
<evidence type="ECO:0000313" key="4">
    <source>
        <dbReference type="Proteomes" id="UP000004095"/>
    </source>
</evidence>
<evidence type="ECO:0000259" key="2">
    <source>
        <dbReference type="Pfam" id="PF20584"/>
    </source>
</evidence>
<dbReference type="AlphaFoldDB" id="A1ZND4"/>